<proteinExistence type="predicted"/>
<evidence type="ECO:0000313" key="1">
    <source>
        <dbReference type="EMBL" id="KAI3790869.1"/>
    </source>
</evidence>
<evidence type="ECO:0000313" key="2">
    <source>
        <dbReference type="Proteomes" id="UP001055811"/>
    </source>
</evidence>
<sequence length="100" mass="11754">MKLLPRVQVKQPWVANEIELVILCLWCAESTSQFLQMGKKSLYSSLSPKKWIRLQVRYIQLVRLVFGWVSFTWLSSKYASSSFGMHYFCILTMRGLCRRG</sequence>
<organism evidence="1 2">
    <name type="scientific">Cichorium intybus</name>
    <name type="common">Chicory</name>
    <dbReference type="NCBI Taxonomy" id="13427"/>
    <lineage>
        <taxon>Eukaryota</taxon>
        <taxon>Viridiplantae</taxon>
        <taxon>Streptophyta</taxon>
        <taxon>Embryophyta</taxon>
        <taxon>Tracheophyta</taxon>
        <taxon>Spermatophyta</taxon>
        <taxon>Magnoliopsida</taxon>
        <taxon>eudicotyledons</taxon>
        <taxon>Gunneridae</taxon>
        <taxon>Pentapetalae</taxon>
        <taxon>asterids</taxon>
        <taxon>campanulids</taxon>
        <taxon>Asterales</taxon>
        <taxon>Asteraceae</taxon>
        <taxon>Cichorioideae</taxon>
        <taxon>Cichorieae</taxon>
        <taxon>Cichoriinae</taxon>
        <taxon>Cichorium</taxon>
    </lineage>
</organism>
<dbReference type="EMBL" id="CM042009">
    <property type="protein sequence ID" value="KAI3790869.1"/>
    <property type="molecule type" value="Genomic_DNA"/>
</dbReference>
<accession>A0ACB9H4S8</accession>
<keyword evidence="2" id="KW-1185">Reference proteome</keyword>
<reference evidence="2" key="1">
    <citation type="journal article" date="2022" name="Mol. Ecol. Resour.">
        <title>The genomes of chicory, endive, great burdock and yacon provide insights into Asteraceae palaeo-polyploidization history and plant inulin production.</title>
        <authorList>
            <person name="Fan W."/>
            <person name="Wang S."/>
            <person name="Wang H."/>
            <person name="Wang A."/>
            <person name="Jiang F."/>
            <person name="Liu H."/>
            <person name="Zhao H."/>
            <person name="Xu D."/>
            <person name="Zhang Y."/>
        </authorList>
    </citation>
    <scope>NUCLEOTIDE SEQUENCE [LARGE SCALE GENOMIC DNA]</scope>
    <source>
        <strain evidence="2">cv. Punajuju</strain>
    </source>
</reference>
<protein>
    <submittedName>
        <fullName evidence="1">Uncharacterized protein</fullName>
    </submittedName>
</protein>
<name>A0ACB9H4S8_CICIN</name>
<dbReference type="Proteomes" id="UP001055811">
    <property type="component" value="Linkage Group LG01"/>
</dbReference>
<reference evidence="1 2" key="2">
    <citation type="journal article" date="2022" name="Mol. Ecol. Resour.">
        <title>The genomes of chicory, endive, great burdock and yacon provide insights into Asteraceae paleo-polyploidization history and plant inulin production.</title>
        <authorList>
            <person name="Fan W."/>
            <person name="Wang S."/>
            <person name="Wang H."/>
            <person name="Wang A."/>
            <person name="Jiang F."/>
            <person name="Liu H."/>
            <person name="Zhao H."/>
            <person name="Xu D."/>
            <person name="Zhang Y."/>
        </authorList>
    </citation>
    <scope>NUCLEOTIDE SEQUENCE [LARGE SCALE GENOMIC DNA]</scope>
    <source>
        <strain evidence="2">cv. Punajuju</strain>
        <tissue evidence="1">Leaves</tissue>
    </source>
</reference>
<gene>
    <name evidence="1" type="ORF">L2E82_04259</name>
</gene>
<comment type="caution">
    <text evidence="1">The sequence shown here is derived from an EMBL/GenBank/DDBJ whole genome shotgun (WGS) entry which is preliminary data.</text>
</comment>